<comment type="similarity">
    <text evidence="1">Belongs to the thioesterase PaaI family.</text>
</comment>
<dbReference type="Proteomes" id="UP000523614">
    <property type="component" value="Unassembled WGS sequence"/>
</dbReference>
<dbReference type="AlphaFoldDB" id="A0A847HCF5"/>
<sequence length="278" mass="29871">MQQPFPARPVPFYRGPVELAFGIQPVTVEGNTARAAMRPGPWALREDGSGAHQGATGVLIDDVTAYAALTARDDGQWGVSSQISVDFHSPIRADMRQLVCTAQVDHRAGDWSFSSGRVVADNGELIATIGQRVKFFSSEESPHRTAGLPADAASWLTSLDSHLECTRQDGTHSEFFLMSDPGMRNVLGTLHGGVSLAFSELAARRAAEFSGGSSPEKFLPSSIRMSYLRPGIMEGHLRVTADVIHRSRTIATVETRVLNPDGKAATHGLVTLHKVQGA</sequence>
<evidence type="ECO:0000256" key="1">
    <source>
        <dbReference type="ARBA" id="ARBA00008324"/>
    </source>
</evidence>
<dbReference type="GO" id="GO:0047617">
    <property type="term" value="F:fatty acyl-CoA hydrolase activity"/>
    <property type="evidence" value="ECO:0007669"/>
    <property type="project" value="InterPro"/>
</dbReference>
<dbReference type="NCBIfam" id="TIGR00369">
    <property type="entry name" value="unchar_dom_1"/>
    <property type="match status" value="1"/>
</dbReference>
<accession>A0A847HCF5</accession>
<dbReference type="Pfam" id="PF03061">
    <property type="entry name" value="4HBT"/>
    <property type="match status" value="1"/>
</dbReference>
<dbReference type="Gene3D" id="3.10.129.10">
    <property type="entry name" value="Hotdog Thioesterase"/>
    <property type="match status" value="2"/>
</dbReference>
<reference evidence="5 6" key="1">
    <citation type="journal article" date="2020" name="Biotechnol. Biofuels">
        <title>New insights from the biogas microbiome by comprehensive genome-resolved metagenomics of nearly 1600 species originating from multiple anaerobic digesters.</title>
        <authorList>
            <person name="Campanaro S."/>
            <person name="Treu L."/>
            <person name="Rodriguez-R L.M."/>
            <person name="Kovalovszki A."/>
            <person name="Ziels R.M."/>
            <person name="Maus I."/>
            <person name="Zhu X."/>
            <person name="Kougias P.G."/>
            <person name="Basile A."/>
            <person name="Luo G."/>
            <person name="Schluter A."/>
            <person name="Konstantinidis K.T."/>
            <person name="Angelidaki I."/>
        </authorList>
    </citation>
    <scope>NUCLEOTIDE SEQUENCE [LARGE SCALE GENOMIC DNA]</scope>
    <source>
        <strain evidence="5">AS06rmzACSIP_235</strain>
    </source>
</reference>
<evidence type="ECO:0000313" key="5">
    <source>
        <dbReference type="EMBL" id="NLF91607.1"/>
    </source>
</evidence>
<dbReference type="SUPFAM" id="SSF54637">
    <property type="entry name" value="Thioesterase/thiol ester dehydrase-isomerase"/>
    <property type="match status" value="2"/>
</dbReference>
<evidence type="ECO:0000256" key="2">
    <source>
        <dbReference type="ARBA" id="ARBA00022801"/>
    </source>
</evidence>
<dbReference type="InterPro" id="IPR049450">
    <property type="entry name" value="ACOT8-like_C"/>
</dbReference>
<evidence type="ECO:0000313" key="6">
    <source>
        <dbReference type="Proteomes" id="UP000523614"/>
    </source>
</evidence>
<dbReference type="InterPro" id="IPR039298">
    <property type="entry name" value="ACOT13"/>
</dbReference>
<evidence type="ECO:0000259" key="3">
    <source>
        <dbReference type="Pfam" id="PF03061"/>
    </source>
</evidence>
<evidence type="ECO:0000259" key="4">
    <source>
        <dbReference type="Pfam" id="PF20789"/>
    </source>
</evidence>
<dbReference type="InterPro" id="IPR006683">
    <property type="entry name" value="Thioestr_dom"/>
</dbReference>
<organism evidence="5 6">
    <name type="scientific">Corynebacterium marinum</name>
    <dbReference type="NCBI Taxonomy" id="349751"/>
    <lineage>
        <taxon>Bacteria</taxon>
        <taxon>Bacillati</taxon>
        <taxon>Actinomycetota</taxon>
        <taxon>Actinomycetes</taxon>
        <taxon>Mycobacteriales</taxon>
        <taxon>Corynebacteriaceae</taxon>
        <taxon>Corynebacterium</taxon>
    </lineage>
</organism>
<proteinExistence type="inferred from homology"/>
<gene>
    <name evidence="5" type="ORF">GX570_09740</name>
</gene>
<comment type="caution">
    <text evidence="5">The sequence shown here is derived from an EMBL/GenBank/DDBJ whole genome shotgun (WGS) entry which is preliminary data.</text>
</comment>
<keyword evidence="2" id="KW-0378">Hydrolase</keyword>
<dbReference type="PANTHER" id="PTHR21660">
    <property type="entry name" value="THIOESTERASE SUPERFAMILY MEMBER-RELATED"/>
    <property type="match status" value="1"/>
</dbReference>
<name>A0A847HCF5_9CORY</name>
<dbReference type="InterPro" id="IPR029069">
    <property type="entry name" value="HotDog_dom_sf"/>
</dbReference>
<dbReference type="PANTHER" id="PTHR21660:SF1">
    <property type="entry name" value="ACYL-COENZYME A THIOESTERASE 13"/>
    <property type="match status" value="1"/>
</dbReference>
<protein>
    <submittedName>
        <fullName evidence="5">PaaI family thioesterase</fullName>
    </submittedName>
</protein>
<feature type="domain" description="Acyl-CoA thioesterase-like C-terminal" evidence="4">
    <location>
        <begin position="11"/>
        <end position="132"/>
    </location>
</feature>
<feature type="domain" description="Thioesterase" evidence="3">
    <location>
        <begin position="188"/>
        <end position="263"/>
    </location>
</feature>
<dbReference type="Pfam" id="PF20789">
    <property type="entry name" value="4HBT_3C"/>
    <property type="match status" value="1"/>
</dbReference>
<dbReference type="InterPro" id="IPR003736">
    <property type="entry name" value="PAAI_dom"/>
</dbReference>
<dbReference type="CDD" id="cd03443">
    <property type="entry name" value="PaaI_thioesterase"/>
    <property type="match status" value="2"/>
</dbReference>
<dbReference type="EMBL" id="JAAYYP010000348">
    <property type="protein sequence ID" value="NLF91607.1"/>
    <property type="molecule type" value="Genomic_DNA"/>
</dbReference>